<organism evidence="3 4">
    <name type="scientific">Roseimicrobium gellanilyticum</name>
    <dbReference type="NCBI Taxonomy" id="748857"/>
    <lineage>
        <taxon>Bacteria</taxon>
        <taxon>Pseudomonadati</taxon>
        <taxon>Verrucomicrobiota</taxon>
        <taxon>Verrucomicrobiia</taxon>
        <taxon>Verrucomicrobiales</taxon>
        <taxon>Verrucomicrobiaceae</taxon>
        <taxon>Roseimicrobium</taxon>
    </lineage>
</organism>
<dbReference type="PROSITE" id="PS51208">
    <property type="entry name" value="AUTOTRANSPORTER"/>
    <property type="match status" value="1"/>
</dbReference>
<dbReference type="GO" id="GO:0019867">
    <property type="term" value="C:outer membrane"/>
    <property type="evidence" value="ECO:0007669"/>
    <property type="project" value="InterPro"/>
</dbReference>
<feature type="region of interest" description="Disordered" evidence="1">
    <location>
        <begin position="230"/>
        <end position="252"/>
    </location>
</feature>
<evidence type="ECO:0000313" key="3">
    <source>
        <dbReference type="EMBL" id="RBP48051.1"/>
    </source>
</evidence>
<dbReference type="SMART" id="SM00869">
    <property type="entry name" value="Autotransporter"/>
    <property type="match status" value="1"/>
</dbReference>
<name>A0A366HUT6_9BACT</name>
<dbReference type="Proteomes" id="UP000253426">
    <property type="component" value="Unassembled WGS sequence"/>
</dbReference>
<dbReference type="Gene3D" id="2.40.128.130">
    <property type="entry name" value="Autotransporter beta-domain"/>
    <property type="match status" value="1"/>
</dbReference>
<feature type="domain" description="Autotransporter" evidence="2">
    <location>
        <begin position="291"/>
        <end position="559"/>
    </location>
</feature>
<dbReference type="InterPro" id="IPR036709">
    <property type="entry name" value="Autotransporte_beta_dom_sf"/>
</dbReference>
<proteinExistence type="predicted"/>
<comment type="caution">
    <text evidence="3">The sequence shown here is derived from an EMBL/GenBank/DDBJ whole genome shotgun (WGS) entry which is preliminary data.</text>
</comment>
<dbReference type="Pfam" id="PF03797">
    <property type="entry name" value="Autotransporter"/>
    <property type="match status" value="1"/>
</dbReference>
<dbReference type="AlphaFoldDB" id="A0A366HUT6"/>
<dbReference type="NCBIfam" id="TIGR01414">
    <property type="entry name" value="autotrans_barl"/>
    <property type="match status" value="1"/>
</dbReference>
<evidence type="ECO:0000259" key="2">
    <source>
        <dbReference type="PROSITE" id="PS51208"/>
    </source>
</evidence>
<reference evidence="3 4" key="1">
    <citation type="submission" date="2018-06" db="EMBL/GenBank/DDBJ databases">
        <title>Genomic Encyclopedia of Type Strains, Phase IV (KMG-IV): sequencing the most valuable type-strain genomes for metagenomic binning, comparative biology and taxonomic classification.</title>
        <authorList>
            <person name="Goeker M."/>
        </authorList>
    </citation>
    <scope>NUCLEOTIDE SEQUENCE [LARGE SCALE GENOMIC DNA]</scope>
    <source>
        <strain evidence="3 4">DSM 25532</strain>
    </source>
</reference>
<evidence type="ECO:0000313" key="4">
    <source>
        <dbReference type="Proteomes" id="UP000253426"/>
    </source>
</evidence>
<accession>A0A366HUT6</accession>
<dbReference type="OrthoDB" id="5720638at2"/>
<dbReference type="EMBL" id="QNRR01000001">
    <property type="protein sequence ID" value="RBP48051.1"/>
    <property type="molecule type" value="Genomic_DNA"/>
</dbReference>
<gene>
    <name evidence="3" type="ORF">DES53_101851</name>
</gene>
<protein>
    <submittedName>
        <fullName evidence="3">Outer membrane autotransporter protein</fullName>
    </submittedName>
</protein>
<dbReference type="InterPro" id="IPR005546">
    <property type="entry name" value="Autotransporte_beta"/>
</dbReference>
<keyword evidence="4" id="KW-1185">Reference proteome</keyword>
<dbReference type="SUPFAM" id="SSF103515">
    <property type="entry name" value="Autotransporter"/>
    <property type="match status" value="1"/>
</dbReference>
<evidence type="ECO:0000256" key="1">
    <source>
        <dbReference type="SAM" id="MobiDB-lite"/>
    </source>
</evidence>
<dbReference type="InterPro" id="IPR006315">
    <property type="entry name" value="OM_autotransptr_brl_dom"/>
</dbReference>
<sequence length="559" mass="62068">MDNMSWHAKLRFPIVILPFLYLCPAATVGQVIVPPSTVLLPTQIQKNPSLGRLIFLGKTSDSSRSVWLSFTNVTGEFQLQTQGQQVVDAWMEASPAKHLSQSPFVSTGSGGTHFLMEVSGEKPVQIDSQNQKGGFIFPPDFPFPPWRRPNGYIPLPDVPRRHPTGYIPLPDIPRRHPTGYIPLPDIPRRHPTGYIPLPDIPERHPTGYIPLPDIPQRHPTGYIPLPDWPFPRPPRPVPPSPPGPVPPTPVPDLPPDGTHFYVPGHGYYYYVPRSGAYYYLAGRDAAMELSGMHAYHNLWFDGRYTHSNDERKGLQREGDGHTMTFGFDRRLGSAFTLGVMGSFEDYQSTALTGIVETDSEGFSVGPYLTCQVSPRWTLDASFGYGRSENEIRLLQLEGDYTTERYSGSLSATGNFKAGTLNLRPRATVSYTHYESGGYDLEGLIGPFDIKLPRGADRFDYGAAEVTVEINRPISTRHGMILVPYVELGVTYEFERPGDGVILTSDFTTASTSPWRGSVRAGARVLITRSVVIEASAGYLSIGQQDLDLWEGRVFASWAF</sequence>